<organism evidence="6 7">
    <name type="scientific">Nocardioides mangrovi</name>
    <dbReference type="NCBI Taxonomy" id="2874580"/>
    <lineage>
        <taxon>Bacteria</taxon>
        <taxon>Bacillati</taxon>
        <taxon>Actinomycetota</taxon>
        <taxon>Actinomycetes</taxon>
        <taxon>Propionibacteriales</taxon>
        <taxon>Nocardioidaceae</taxon>
        <taxon>Nocardioides</taxon>
    </lineage>
</organism>
<dbReference type="InterPro" id="IPR029058">
    <property type="entry name" value="AB_hydrolase_fold"/>
</dbReference>
<dbReference type="InterPro" id="IPR029059">
    <property type="entry name" value="AB_hydrolase_5"/>
</dbReference>
<proteinExistence type="predicted"/>
<evidence type="ECO:0000256" key="3">
    <source>
        <dbReference type="ARBA" id="ARBA00023098"/>
    </source>
</evidence>
<dbReference type="Gene3D" id="3.40.50.1820">
    <property type="entry name" value="alpha/beta hydrolase"/>
    <property type="match status" value="1"/>
</dbReference>
<name>A0ABS7UFA7_9ACTN</name>
<dbReference type="Pfam" id="PF12695">
    <property type="entry name" value="Abhydrolase_5"/>
    <property type="match status" value="1"/>
</dbReference>
<dbReference type="PANTHER" id="PTHR10272">
    <property type="entry name" value="PLATELET-ACTIVATING FACTOR ACETYLHYDROLASE"/>
    <property type="match status" value="1"/>
</dbReference>
<dbReference type="GO" id="GO:0016787">
    <property type="term" value="F:hydrolase activity"/>
    <property type="evidence" value="ECO:0007669"/>
    <property type="project" value="UniProtKB-KW"/>
</dbReference>
<comment type="caution">
    <text evidence="6">The sequence shown here is derived from an EMBL/GenBank/DDBJ whole genome shotgun (WGS) entry which is preliminary data.</text>
</comment>
<dbReference type="PANTHER" id="PTHR10272:SF0">
    <property type="entry name" value="PLATELET-ACTIVATING FACTOR ACETYLHYDROLASE"/>
    <property type="match status" value="1"/>
</dbReference>
<keyword evidence="7" id="KW-1185">Reference proteome</keyword>
<evidence type="ECO:0000313" key="6">
    <source>
        <dbReference type="EMBL" id="MBZ5739681.1"/>
    </source>
</evidence>
<evidence type="ECO:0000313" key="7">
    <source>
        <dbReference type="Proteomes" id="UP000780875"/>
    </source>
</evidence>
<feature type="signal peptide" evidence="4">
    <location>
        <begin position="1"/>
        <end position="29"/>
    </location>
</feature>
<dbReference type="Pfam" id="PF03403">
    <property type="entry name" value="PAF-AH_p_II"/>
    <property type="match status" value="1"/>
</dbReference>
<accession>A0ABS7UFA7</accession>
<dbReference type="RefSeq" id="WP_224124041.1">
    <property type="nucleotide sequence ID" value="NZ_JAIQZJ010000009.1"/>
</dbReference>
<gene>
    <name evidence="6" type="ORF">K8U61_16010</name>
</gene>
<dbReference type="Proteomes" id="UP000780875">
    <property type="component" value="Unassembled WGS sequence"/>
</dbReference>
<dbReference type="EMBL" id="JAIQZJ010000009">
    <property type="protein sequence ID" value="MBZ5739681.1"/>
    <property type="molecule type" value="Genomic_DNA"/>
</dbReference>
<sequence length="374" mass="38977">MTAITRLCRRACVAALALSSLALVAPASAAPVPAEIGPTSFSGPGPYAVGERTLTLASGVEVEVWYPATKKAVQGKPEASYDVVDWLPDFLKSLVPEGQSVTYPSGGVRGVPVRTGKYPLVVFSHGYAGFRDQSSALTSAIASWGFVVAAPDHPSRDLTKVLLGPAGTTTDVQDLRQTITLIGKKTDAKKGWLRHRVDMRRIGALGHSAGGRAVEQLAAVDKRVDTFIGMAPASADTLTGDTDKPRLIITGTADGIIPVDQVESAYAAMGGDKRIVLVDNAGHLVFSDLCEIGESQGGLLAIGELLGITIPDALRPLATDGCQDTALEPTLAWPAIQQVVVAQLRHQLGVDPTDAGLAGLTEAYPGIISDSRVG</sequence>
<protein>
    <submittedName>
        <fullName evidence="6">Dienelactone hydrolase family protein</fullName>
    </submittedName>
</protein>
<reference evidence="6 7" key="1">
    <citation type="submission" date="2021-09" db="EMBL/GenBank/DDBJ databases">
        <title>Whole genome sequence of Nocardioides sp. GBK3QG-3.</title>
        <authorList>
            <person name="Tuo L."/>
        </authorList>
    </citation>
    <scope>NUCLEOTIDE SEQUENCE [LARGE SCALE GENOMIC DNA]</scope>
    <source>
        <strain evidence="6 7">GBK3QG-3</strain>
    </source>
</reference>
<keyword evidence="1 6" id="KW-0378">Hydrolase</keyword>
<keyword evidence="2" id="KW-0442">Lipid degradation</keyword>
<evidence type="ECO:0000256" key="2">
    <source>
        <dbReference type="ARBA" id="ARBA00022963"/>
    </source>
</evidence>
<evidence type="ECO:0000256" key="4">
    <source>
        <dbReference type="SAM" id="SignalP"/>
    </source>
</evidence>
<evidence type="ECO:0000256" key="1">
    <source>
        <dbReference type="ARBA" id="ARBA00022801"/>
    </source>
</evidence>
<feature type="domain" description="Alpha/beta hydrolase fold-5" evidence="5">
    <location>
        <begin position="194"/>
        <end position="288"/>
    </location>
</feature>
<keyword evidence="4" id="KW-0732">Signal</keyword>
<feature type="chain" id="PRO_5046229955" evidence="4">
    <location>
        <begin position="30"/>
        <end position="374"/>
    </location>
</feature>
<evidence type="ECO:0000259" key="5">
    <source>
        <dbReference type="Pfam" id="PF12695"/>
    </source>
</evidence>
<dbReference type="SUPFAM" id="SSF53474">
    <property type="entry name" value="alpha/beta-Hydrolases"/>
    <property type="match status" value="1"/>
</dbReference>
<keyword evidence="3" id="KW-0443">Lipid metabolism</keyword>